<dbReference type="EMBL" id="DS113180">
    <property type="protein sequence ID" value="EAY22993.1"/>
    <property type="molecule type" value="Genomic_DNA"/>
</dbReference>
<dbReference type="VEuPathDB" id="TrichDB:TVAGG3_0528550"/>
<accession>A2D8W7</accession>
<dbReference type="Proteomes" id="UP000001542">
    <property type="component" value="Unassembled WGS sequence"/>
</dbReference>
<feature type="compositionally biased region" description="Polar residues" evidence="1">
    <location>
        <begin position="11"/>
        <end position="23"/>
    </location>
</feature>
<keyword evidence="3" id="KW-1185">Reference proteome</keyword>
<protein>
    <submittedName>
        <fullName evidence="2">Uncharacterized protein</fullName>
    </submittedName>
</protein>
<dbReference type="VEuPathDB" id="TrichDB:TVAG_182290"/>
<dbReference type="InParanoid" id="A2D8W7"/>
<reference evidence="2" key="2">
    <citation type="journal article" date="2007" name="Science">
        <title>Draft genome sequence of the sexually transmitted pathogen Trichomonas vaginalis.</title>
        <authorList>
            <person name="Carlton J.M."/>
            <person name="Hirt R.P."/>
            <person name="Silva J.C."/>
            <person name="Delcher A.L."/>
            <person name="Schatz M."/>
            <person name="Zhao Q."/>
            <person name="Wortman J.R."/>
            <person name="Bidwell S.L."/>
            <person name="Alsmark U.C.M."/>
            <person name="Besteiro S."/>
            <person name="Sicheritz-Ponten T."/>
            <person name="Noel C.J."/>
            <person name="Dacks J.B."/>
            <person name="Foster P.G."/>
            <person name="Simillion C."/>
            <person name="Van de Peer Y."/>
            <person name="Miranda-Saavedra D."/>
            <person name="Barton G.J."/>
            <person name="Westrop G.D."/>
            <person name="Mueller S."/>
            <person name="Dessi D."/>
            <person name="Fiori P.L."/>
            <person name="Ren Q."/>
            <person name="Paulsen I."/>
            <person name="Zhang H."/>
            <person name="Bastida-Corcuera F.D."/>
            <person name="Simoes-Barbosa A."/>
            <person name="Brown M.T."/>
            <person name="Hayes R.D."/>
            <person name="Mukherjee M."/>
            <person name="Okumura C.Y."/>
            <person name="Schneider R."/>
            <person name="Smith A.J."/>
            <person name="Vanacova S."/>
            <person name="Villalvazo M."/>
            <person name="Haas B.J."/>
            <person name="Pertea M."/>
            <person name="Feldblyum T.V."/>
            <person name="Utterback T.R."/>
            <person name="Shu C.L."/>
            <person name="Osoegawa K."/>
            <person name="de Jong P.J."/>
            <person name="Hrdy I."/>
            <person name="Horvathova L."/>
            <person name="Zubacova Z."/>
            <person name="Dolezal P."/>
            <person name="Malik S.B."/>
            <person name="Logsdon J.M. Jr."/>
            <person name="Henze K."/>
            <person name="Gupta A."/>
            <person name="Wang C.C."/>
            <person name="Dunne R.L."/>
            <person name="Upcroft J.A."/>
            <person name="Upcroft P."/>
            <person name="White O."/>
            <person name="Salzberg S.L."/>
            <person name="Tang P."/>
            <person name="Chiu C.-H."/>
            <person name="Lee Y.-S."/>
            <person name="Embley T.M."/>
            <person name="Coombs G.H."/>
            <person name="Mottram J.C."/>
            <person name="Tachezy J."/>
            <person name="Fraser-Liggett C.M."/>
            <person name="Johnson P.J."/>
        </authorList>
    </citation>
    <scope>NUCLEOTIDE SEQUENCE [LARGE SCALE GENOMIC DNA]</scope>
    <source>
        <strain evidence="2">G3</strain>
    </source>
</reference>
<sequence>MISDKQKEASQPKNTQQSSTRITPPQPPASLKSPIIHTNRVVKVTINDQEQVWKELARNLFSDYRFPIPASLAKMNFKHEGATVFLEFIPETQDYSKYVQVGADPYQRPYVSIYAVRAKSAQNLPPSTVTGIQKWITEASIVGNSWRVFIFQEDSSFFQSSKTINKGELVSDQMQMNNVIIIPCKKSKLSDQSAEQVKSAMSSAVIESFAKYDQDTRAKIKRKAGKTDAVNYLKAWRGLLLNYYGYYEDALASFLDAYQSALETLPTVPLKPFNMKCVTTYPFESMNDSISILYFALHGIFSIYFTRVKFDEMFRFFLTFWGLVQEKNKKEDVEIWAEESLKSFLTIPEIANSNTINYRILERLFYLTLQKNTKDVSQIRKRLLFVLPSNMVNTRIAIEARYANWAAETKSEMPEVDTKTIAWKFGAIEMLFNFDDAIENANTREIERITKIILTDKSAVENKQKIFQKILDLKKDIKILKPFSVSKFVKCSQFGSEVEQGEKMDISTKLVMPPWFNSQIDQIDVEFTNSDGNYQIESIYNPESEFSKITTSFTLVGDWIATSIRAKIQNVTFEWPVKDKFARFTVIPIRKPPITVVFPVLTSLNKEMIFDFTVDFRERLNKEINIEMKFDKDDIVIPDQTGICETNGKKTFFRISNGNILFSFEKDCTLDDCISLAGLEIKCPIAFIMKKQIEETNLVITSRFDQLKFETEIPATFWFPIDVYIRMKTEKFMHVRLSNTSDIDLRIEQCSIGNSKWENIHLEGGEVTFLLCENSEDQILKLTVSEPLGSRIYNEWNLGNQKIGLPMIDCEIGDSKLVEGEPSTLTMKLPECDLEINEVKSIAMATAIKRHFPGGELEIDFIPLKYGFIRMPTITIDEDEFILNPQYIYVEKSNVPSYIPFV</sequence>
<dbReference type="RefSeq" id="XP_001583979.1">
    <property type="nucleotide sequence ID" value="XM_001583929.1"/>
</dbReference>
<dbReference type="KEGG" id="tva:5468561"/>
<organism evidence="2 3">
    <name type="scientific">Trichomonas vaginalis (strain ATCC PRA-98 / G3)</name>
    <dbReference type="NCBI Taxonomy" id="412133"/>
    <lineage>
        <taxon>Eukaryota</taxon>
        <taxon>Metamonada</taxon>
        <taxon>Parabasalia</taxon>
        <taxon>Trichomonadida</taxon>
        <taxon>Trichomonadidae</taxon>
        <taxon>Trichomonas</taxon>
    </lineage>
</organism>
<feature type="region of interest" description="Disordered" evidence="1">
    <location>
        <begin position="1"/>
        <end position="33"/>
    </location>
</feature>
<name>A2D8W7_TRIV3</name>
<evidence type="ECO:0000313" key="3">
    <source>
        <dbReference type="Proteomes" id="UP000001542"/>
    </source>
</evidence>
<dbReference type="OrthoDB" id="10657223at2759"/>
<proteinExistence type="predicted"/>
<reference evidence="2" key="1">
    <citation type="submission" date="2006-10" db="EMBL/GenBank/DDBJ databases">
        <authorList>
            <person name="Amadeo P."/>
            <person name="Zhao Q."/>
            <person name="Wortman J."/>
            <person name="Fraser-Liggett C."/>
            <person name="Carlton J."/>
        </authorList>
    </citation>
    <scope>NUCLEOTIDE SEQUENCE</scope>
    <source>
        <strain evidence="2">G3</strain>
    </source>
</reference>
<evidence type="ECO:0000256" key="1">
    <source>
        <dbReference type="SAM" id="MobiDB-lite"/>
    </source>
</evidence>
<gene>
    <name evidence="2" type="ORF">TVAG_182290</name>
</gene>
<dbReference type="AlphaFoldDB" id="A2D8W7"/>
<feature type="compositionally biased region" description="Basic and acidic residues" evidence="1">
    <location>
        <begin position="1"/>
        <end position="10"/>
    </location>
</feature>
<evidence type="ECO:0000313" key="2">
    <source>
        <dbReference type="EMBL" id="EAY22993.1"/>
    </source>
</evidence>